<dbReference type="EMBL" id="CP053452">
    <property type="protein sequence ID" value="QJX00311.1"/>
    <property type="molecule type" value="Genomic_DNA"/>
</dbReference>
<dbReference type="GO" id="GO:0009055">
    <property type="term" value="F:electron transfer activity"/>
    <property type="evidence" value="ECO:0007669"/>
    <property type="project" value="InterPro"/>
</dbReference>
<evidence type="ECO:0000259" key="6">
    <source>
        <dbReference type="PROSITE" id="PS51007"/>
    </source>
</evidence>
<dbReference type="NCBIfam" id="TIGR02603">
    <property type="entry name" value="CxxCH_TIGR02603"/>
    <property type="match status" value="1"/>
</dbReference>
<keyword evidence="8" id="KW-1185">Reference proteome</keyword>
<organism evidence="7 8">
    <name type="scientific">Frigoriglobus tundricola</name>
    <dbReference type="NCBI Taxonomy" id="2774151"/>
    <lineage>
        <taxon>Bacteria</taxon>
        <taxon>Pseudomonadati</taxon>
        <taxon>Planctomycetota</taxon>
        <taxon>Planctomycetia</taxon>
        <taxon>Gemmatales</taxon>
        <taxon>Gemmataceae</taxon>
        <taxon>Frigoriglobus</taxon>
    </lineage>
</organism>
<keyword evidence="1 4" id="KW-0349">Heme</keyword>
<evidence type="ECO:0000313" key="8">
    <source>
        <dbReference type="Proteomes" id="UP000503447"/>
    </source>
</evidence>
<dbReference type="KEGG" id="ftj:FTUN_7937"/>
<accession>A0A6M5Z473</accession>
<proteinExistence type="predicted"/>
<name>A0A6M5Z473_9BACT</name>
<dbReference type="InterPro" id="IPR013427">
    <property type="entry name" value="Haem-bd_dom_put"/>
</dbReference>
<dbReference type="RefSeq" id="WP_171475086.1">
    <property type="nucleotide sequence ID" value="NZ_CP053452.2"/>
</dbReference>
<dbReference type="InterPro" id="IPR036909">
    <property type="entry name" value="Cyt_c-like_dom_sf"/>
</dbReference>
<dbReference type="PANTHER" id="PTHR19328:SF75">
    <property type="entry name" value="ALDOSE SUGAR DEHYDROGENASE YLII"/>
    <property type="match status" value="1"/>
</dbReference>
<dbReference type="GO" id="GO:0020037">
    <property type="term" value="F:heme binding"/>
    <property type="evidence" value="ECO:0007669"/>
    <property type="project" value="InterPro"/>
</dbReference>
<feature type="region of interest" description="Disordered" evidence="5">
    <location>
        <begin position="32"/>
        <end position="62"/>
    </location>
</feature>
<dbReference type="InterPro" id="IPR009056">
    <property type="entry name" value="Cyt_c-like_dom"/>
</dbReference>
<feature type="domain" description="Cytochrome c" evidence="6">
    <location>
        <begin position="889"/>
        <end position="1026"/>
    </location>
</feature>
<keyword evidence="2 4" id="KW-0479">Metal-binding</keyword>
<evidence type="ECO:0000256" key="2">
    <source>
        <dbReference type="ARBA" id="ARBA00022723"/>
    </source>
</evidence>
<keyword evidence="3 4" id="KW-0408">Iron</keyword>
<dbReference type="InterPro" id="IPR012938">
    <property type="entry name" value="Glc/Sorbosone_DH"/>
</dbReference>
<dbReference type="InterPro" id="IPR011041">
    <property type="entry name" value="Quinoprot_gluc/sorb_DH_b-prop"/>
</dbReference>
<reference evidence="8" key="1">
    <citation type="submission" date="2020-05" db="EMBL/GenBank/DDBJ databases">
        <title>Frigoriglobus tundricola gen. nov., sp. nov., a psychrotolerant cellulolytic planctomycete of the family Gemmataceae with two divergent copies of 16S rRNA gene.</title>
        <authorList>
            <person name="Kulichevskaya I.S."/>
            <person name="Ivanova A.A."/>
            <person name="Naumoff D.G."/>
            <person name="Beletsky A.V."/>
            <person name="Rijpstra W.I.C."/>
            <person name="Sinninghe Damste J.S."/>
            <person name="Mardanov A.V."/>
            <person name="Ravin N.V."/>
            <person name="Dedysh S.N."/>
        </authorList>
    </citation>
    <scope>NUCLEOTIDE SEQUENCE [LARGE SCALE GENOMIC DNA]</scope>
    <source>
        <strain evidence="8">PL17</strain>
    </source>
</reference>
<dbReference type="SUPFAM" id="SSF50952">
    <property type="entry name" value="Soluble quinoprotein glucose dehydrogenase"/>
    <property type="match status" value="1"/>
</dbReference>
<dbReference type="PROSITE" id="PS51007">
    <property type="entry name" value="CYTC"/>
    <property type="match status" value="1"/>
</dbReference>
<evidence type="ECO:0000313" key="7">
    <source>
        <dbReference type="EMBL" id="QJX00311.1"/>
    </source>
</evidence>
<dbReference type="InterPro" id="IPR011042">
    <property type="entry name" value="6-blade_b-propeller_TolB-like"/>
</dbReference>
<dbReference type="Gene3D" id="2.120.10.30">
    <property type="entry name" value="TolB, C-terminal domain"/>
    <property type="match status" value="1"/>
</dbReference>
<dbReference type="SUPFAM" id="SSF46626">
    <property type="entry name" value="Cytochrome c"/>
    <property type="match status" value="1"/>
</dbReference>
<evidence type="ECO:0000256" key="4">
    <source>
        <dbReference type="PROSITE-ProRule" id="PRU00433"/>
    </source>
</evidence>
<dbReference type="Pfam" id="PF07995">
    <property type="entry name" value="GSDH"/>
    <property type="match status" value="1"/>
</dbReference>
<protein>
    <submittedName>
        <fullName evidence="7">Glucose/L-sorbosone dehydrogenase, distantly related to bacterial beta-galactosidase</fullName>
    </submittedName>
</protein>
<evidence type="ECO:0000256" key="5">
    <source>
        <dbReference type="SAM" id="MobiDB-lite"/>
    </source>
</evidence>
<dbReference type="GO" id="GO:0046872">
    <property type="term" value="F:metal ion binding"/>
    <property type="evidence" value="ECO:0007669"/>
    <property type="project" value="UniProtKB-KW"/>
</dbReference>
<evidence type="ECO:0000256" key="1">
    <source>
        <dbReference type="ARBA" id="ARBA00022617"/>
    </source>
</evidence>
<dbReference type="PANTHER" id="PTHR19328">
    <property type="entry name" value="HEDGEHOG-INTERACTING PROTEIN"/>
    <property type="match status" value="1"/>
</dbReference>
<dbReference type="AlphaFoldDB" id="A0A6M5Z473"/>
<sequence>MSPLLYTRTAAAAVGFAVIGLALAWPLKARDEKPPLKDKGDANKRQPWTTSKVVGSPEPPPKYKSARVFPNAKFNHPLLIARCPGTERLFVGEQEGLLYSLANKPDAKPDVFLDLRKEYPALVPNAAAKGIGELYGLVFHPQFEKNRFCYVCYTLEKKDGTPGRIADGSRVSRFKVTDTDPPRIDAASEEIVITFQGGGHNGGDLHFGRDGFLYISTGDGSGPNPPDPLNTGQDCSDLLSSILRIDVDKKETARNYAVPKDNPFLGIKDVRPEIWAFGFRNPWRMSIDRMTGDLWVGDVGWELWEMVHRVEKGGNYGWSIVEGRQPVKPDQKIGPAPIRPPLLELPHTIACSVTGGYVYRGKKFPELVGAYIFGDWETRRIWAARFEEEKAGGSSGERAGTSLKLKEMPEIVKPNIRVSAFGEDNAGELYFLEYDTGVMYTLEKNDAGAANAQFPTKLSETGIFADVARHTPALGVIPFYPNARQWQDGATADYLLALPDLSTVTFFSKPRPLPGQVFWHDFKMAFPKDTVLVKTLSLDVLNGNRQIEKRIETQLLHFDGDDWRGYSYAWRDDQTDADLVPIDGAEKAFPVAAGGRAEKGTWAPTGTREQVWTYHSRTQCITCHNSWSEYALAFTASQLNRAPLFAGGGVPNQLVRLTTQGYARRVAADDKELPPFDPKAVKNEPALAPLHGADSLDARARSYLHVNCAHCHRFGGGGGQVVLELDVAKPLNETAIFDVRPKQGDFGLPDARILAPGDPYRSVLFYRMAKFGRGRMPHLGSVRPHTQGLDVMAEWIASLGKPAKSWELPPASAEGAGKALTTFQNGWPYARALALGKLEGPSAEALLTDAAKLPAGPTRDLFEGHLPVGPGGRKLGANPRPATILALTGDAKSGEVLFFNKEMKCANCHKIGDRGTALGPDLSLIGKTRTRAELLDSLLNPSARVEPQFAAYNVRTLDEKSYTGIVVKRDEKQLTLRDAENREVVIAGDTVESVRPSRLSLMPDGQMAGLTPQQAADLLEYLVQRK</sequence>
<gene>
    <name evidence="7" type="ORF">FTUN_7937</name>
</gene>
<dbReference type="Gene3D" id="1.10.760.10">
    <property type="entry name" value="Cytochrome c-like domain"/>
    <property type="match status" value="1"/>
</dbReference>
<dbReference type="Proteomes" id="UP000503447">
    <property type="component" value="Chromosome"/>
</dbReference>
<evidence type="ECO:0000256" key="3">
    <source>
        <dbReference type="ARBA" id="ARBA00023004"/>
    </source>
</evidence>
<feature type="compositionally biased region" description="Basic and acidic residues" evidence="5">
    <location>
        <begin position="32"/>
        <end position="44"/>
    </location>
</feature>